<dbReference type="AlphaFoldDB" id="A0A556C4I4"/>
<protein>
    <submittedName>
        <fullName evidence="2">Polysaccharide pyruvyl transferase family protein</fullName>
    </submittedName>
</protein>
<dbReference type="OrthoDB" id="9767435at2"/>
<proteinExistence type="predicted"/>
<dbReference type="GO" id="GO:0016740">
    <property type="term" value="F:transferase activity"/>
    <property type="evidence" value="ECO:0007669"/>
    <property type="project" value="UniProtKB-KW"/>
</dbReference>
<dbReference type="EMBL" id="VLTK01000019">
    <property type="protein sequence ID" value="TSI12236.1"/>
    <property type="molecule type" value="Genomic_DNA"/>
</dbReference>
<reference evidence="2 3" key="1">
    <citation type="submission" date="2019-07" db="EMBL/GenBank/DDBJ databases">
        <title>Draft genome sequence of Brevibacterium aurantiacum XU54 isolated from Xinjiang China.</title>
        <authorList>
            <person name="Xu X."/>
        </authorList>
    </citation>
    <scope>NUCLEOTIDE SEQUENCE [LARGE SCALE GENOMIC DNA]</scope>
    <source>
        <strain evidence="2 3">XU54</strain>
    </source>
</reference>
<dbReference type="Pfam" id="PF04230">
    <property type="entry name" value="PS_pyruv_trans"/>
    <property type="match status" value="1"/>
</dbReference>
<evidence type="ECO:0000313" key="3">
    <source>
        <dbReference type="Proteomes" id="UP000316406"/>
    </source>
</evidence>
<sequence length="469" mass="52329">MMAFSIQIKVEAMTEILLRASKEPWEFVSASEVLKSNTIANNSGNLLFGQSVYRILSAPGVTITPDRYASHRAQNTREYAAWINDSFDHFVIPLANAFRPAFRPALKRLTKVIERLKIPVTVIGVGSQHKLEGGQADEELNGDVQSFMAEVLERSASVGVRGERTAAFLATLGFGDDQVDVIGCPSVFMYGDPQPIEKTAASLTDDSRIAMTISPYVGKLNALVASHTKSYQNLVYVPQNLKDLNMMVWGEDRATPKSRWNPTHVAHPLYTEDRMRFPLDPRTWVDYLTDFDFVFGSRIHGSIAGILAGVPTMLLAHDSRTLELAEYHAIPHLKVTDLSSKTDAKQLYEQTDYAEYNSRIPEVQRTLAAFLEKNGLRHALTEADTATEFDDRLAAAKLPDMVTTLYAAQGEGRAAILDRVRGLHREQTALEKRVEGLEQQVAGFSFESEVRSLIGSWRRQTARKLGLRK</sequence>
<evidence type="ECO:0000259" key="1">
    <source>
        <dbReference type="Pfam" id="PF04230"/>
    </source>
</evidence>
<keyword evidence="2" id="KW-0808">Transferase</keyword>
<organism evidence="2 3">
    <name type="scientific">Brevibacterium aurantiacum</name>
    <dbReference type="NCBI Taxonomy" id="273384"/>
    <lineage>
        <taxon>Bacteria</taxon>
        <taxon>Bacillati</taxon>
        <taxon>Actinomycetota</taxon>
        <taxon>Actinomycetes</taxon>
        <taxon>Micrococcales</taxon>
        <taxon>Brevibacteriaceae</taxon>
        <taxon>Brevibacterium</taxon>
    </lineage>
</organism>
<comment type="caution">
    <text evidence="2">The sequence shown here is derived from an EMBL/GenBank/DDBJ whole genome shotgun (WGS) entry which is preliminary data.</text>
</comment>
<gene>
    <name evidence="2" type="ORF">FO013_20480</name>
</gene>
<evidence type="ECO:0000313" key="2">
    <source>
        <dbReference type="EMBL" id="TSI12236.1"/>
    </source>
</evidence>
<dbReference type="Proteomes" id="UP000316406">
    <property type="component" value="Unassembled WGS sequence"/>
</dbReference>
<feature type="domain" description="Polysaccharide pyruvyl transferase" evidence="1">
    <location>
        <begin position="42"/>
        <end position="319"/>
    </location>
</feature>
<keyword evidence="3" id="KW-1185">Reference proteome</keyword>
<name>A0A556C4I4_BREAU</name>
<dbReference type="InterPro" id="IPR007345">
    <property type="entry name" value="Polysacch_pyruvyl_Trfase"/>
</dbReference>
<accession>A0A556C4I4</accession>